<evidence type="ECO:0000256" key="9">
    <source>
        <dbReference type="SAM" id="Phobius"/>
    </source>
</evidence>
<keyword evidence="9" id="KW-1133">Transmembrane helix</keyword>
<reference evidence="11 12" key="1">
    <citation type="submission" date="2020-10" db="EMBL/GenBank/DDBJ databases">
        <title>Identification of Nocardia species via Next-generation sequencing and recognition of intraspecies genetic diversity.</title>
        <authorList>
            <person name="Li P."/>
            <person name="Li P."/>
            <person name="Lu B."/>
        </authorList>
    </citation>
    <scope>NUCLEOTIDE SEQUENCE [LARGE SCALE GENOMIC DNA]</scope>
    <source>
        <strain evidence="11 12">BJ06-0143</strain>
    </source>
</reference>
<dbReference type="PANTHER" id="PTHR43289:SF6">
    <property type="entry name" value="SERINE_THREONINE-PROTEIN KINASE NEKL-3"/>
    <property type="match status" value="1"/>
</dbReference>
<evidence type="ECO:0000256" key="7">
    <source>
        <dbReference type="PROSITE-ProRule" id="PRU10141"/>
    </source>
</evidence>
<comment type="caution">
    <text evidence="11">The sequence shown here is derived from an EMBL/GenBank/DDBJ whole genome shotgun (WGS) entry which is preliminary data.</text>
</comment>
<evidence type="ECO:0000256" key="3">
    <source>
        <dbReference type="ARBA" id="ARBA00022679"/>
    </source>
</evidence>
<dbReference type="SMART" id="SM00220">
    <property type="entry name" value="S_TKc"/>
    <property type="match status" value="1"/>
</dbReference>
<protein>
    <recommendedName>
        <fullName evidence="1">non-specific serine/threonine protein kinase</fullName>
        <ecNumber evidence="1">2.7.11.1</ecNumber>
    </recommendedName>
</protein>
<evidence type="ECO:0000256" key="5">
    <source>
        <dbReference type="ARBA" id="ARBA00022777"/>
    </source>
</evidence>
<accession>A0ABS0DCP3</accession>
<evidence type="ECO:0000256" key="8">
    <source>
        <dbReference type="SAM" id="MobiDB-lite"/>
    </source>
</evidence>
<evidence type="ECO:0000256" key="4">
    <source>
        <dbReference type="ARBA" id="ARBA00022741"/>
    </source>
</evidence>
<dbReference type="Gene3D" id="3.30.200.20">
    <property type="entry name" value="Phosphorylase Kinase, domain 1"/>
    <property type="match status" value="1"/>
</dbReference>
<dbReference type="EMBL" id="JADLQN010000002">
    <property type="protein sequence ID" value="MBF6356242.1"/>
    <property type="molecule type" value="Genomic_DNA"/>
</dbReference>
<dbReference type="GO" id="GO:0004674">
    <property type="term" value="F:protein serine/threonine kinase activity"/>
    <property type="evidence" value="ECO:0007669"/>
    <property type="project" value="UniProtKB-KW"/>
</dbReference>
<keyword evidence="12" id="KW-1185">Reference proteome</keyword>
<organism evidence="11 12">
    <name type="scientific">Nocardia higoensis</name>
    <dbReference type="NCBI Taxonomy" id="228599"/>
    <lineage>
        <taxon>Bacteria</taxon>
        <taxon>Bacillati</taxon>
        <taxon>Actinomycetota</taxon>
        <taxon>Actinomycetes</taxon>
        <taxon>Mycobacteriales</taxon>
        <taxon>Nocardiaceae</taxon>
        <taxon>Nocardia</taxon>
    </lineage>
</organism>
<dbReference type="CDD" id="cd14014">
    <property type="entry name" value="STKc_PknB_like"/>
    <property type="match status" value="1"/>
</dbReference>
<dbReference type="RefSeq" id="WP_195003049.1">
    <property type="nucleotide sequence ID" value="NZ_JADLQN010000002.1"/>
</dbReference>
<evidence type="ECO:0000256" key="1">
    <source>
        <dbReference type="ARBA" id="ARBA00012513"/>
    </source>
</evidence>
<dbReference type="Proteomes" id="UP000707731">
    <property type="component" value="Unassembled WGS sequence"/>
</dbReference>
<dbReference type="EC" id="2.7.11.1" evidence="1"/>
<keyword evidence="4 7" id="KW-0547">Nucleotide-binding</keyword>
<evidence type="ECO:0000259" key="10">
    <source>
        <dbReference type="PROSITE" id="PS50011"/>
    </source>
</evidence>
<feature type="region of interest" description="Disordered" evidence="8">
    <location>
        <begin position="315"/>
        <end position="339"/>
    </location>
</feature>
<sequence>MIDRARPIVGPDYLVAGRYRLRSKLGGGGMGAVWLAHDRLLDREVAIKQVLTTAGLPEAEAARIREQIVHEGRVAAKLSHEHAIAVYDVVLEAGEPWLVMEHLPSRSVARALGLVDTLPVLEVAQIGAQVADALAAAHAVGIVHRDIKPGNILVADRGPRVGYAKLSDFGISRGAGDAADEPDGVITGTPAYLPPEVARGAQPTTASDVFSLGATLYTAIEGQPPFGMDDDSDVLVHRAAMAQIIPPQRTGELTAALLHMLEPAPQRRPTMAQARDEILAAAFGPGTASYIIGAPVRTEDGTIPPWATRNGSVGLRSPHAAPLPRPHRGATAPRVQHGRAGAPKQANAALAVTIGLLIGLIIIIGVIVIAM</sequence>
<evidence type="ECO:0000313" key="11">
    <source>
        <dbReference type="EMBL" id="MBF6356242.1"/>
    </source>
</evidence>
<dbReference type="PROSITE" id="PS00108">
    <property type="entry name" value="PROTEIN_KINASE_ST"/>
    <property type="match status" value="1"/>
</dbReference>
<keyword evidence="5 11" id="KW-0418">Kinase</keyword>
<gene>
    <name evidence="11" type="ORF">IU449_17115</name>
</gene>
<dbReference type="PANTHER" id="PTHR43289">
    <property type="entry name" value="MITOGEN-ACTIVATED PROTEIN KINASE KINASE KINASE 20-RELATED"/>
    <property type="match status" value="1"/>
</dbReference>
<dbReference type="Gene3D" id="1.10.510.10">
    <property type="entry name" value="Transferase(Phosphotransferase) domain 1"/>
    <property type="match status" value="1"/>
</dbReference>
<dbReference type="InterPro" id="IPR008271">
    <property type="entry name" value="Ser/Thr_kinase_AS"/>
</dbReference>
<name>A0ABS0DCP3_9NOCA</name>
<dbReference type="PROSITE" id="PS00107">
    <property type="entry name" value="PROTEIN_KINASE_ATP"/>
    <property type="match status" value="1"/>
</dbReference>
<feature type="binding site" evidence="7">
    <location>
        <position position="48"/>
    </location>
    <ligand>
        <name>ATP</name>
        <dbReference type="ChEBI" id="CHEBI:30616"/>
    </ligand>
</feature>
<keyword evidence="3" id="KW-0808">Transferase</keyword>
<evidence type="ECO:0000256" key="2">
    <source>
        <dbReference type="ARBA" id="ARBA00022527"/>
    </source>
</evidence>
<feature type="domain" description="Protein kinase" evidence="10">
    <location>
        <begin position="19"/>
        <end position="279"/>
    </location>
</feature>
<keyword evidence="2 11" id="KW-0723">Serine/threonine-protein kinase</keyword>
<dbReference type="InterPro" id="IPR000719">
    <property type="entry name" value="Prot_kinase_dom"/>
</dbReference>
<keyword evidence="9" id="KW-0472">Membrane</keyword>
<evidence type="ECO:0000313" key="12">
    <source>
        <dbReference type="Proteomes" id="UP000707731"/>
    </source>
</evidence>
<evidence type="ECO:0000256" key="6">
    <source>
        <dbReference type="ARBA" id="ARBA00022840"/>
    </source>
</evidence>
<keyword evidence="9" id="KW-0812">Transmembrane</keyword>
<dbReference type="PROSITE" id="PS50011">
    <property type="entry name" value="PROTEIN_KINASE_DOM"/>
    <property type="match status" value="1"/>
</dbReference>
<dbReference type="InterPro" id="IPR017441">
    <property type="entry name" value="Protein_kinase_ATP_BS"/>
</dbReference>
<dbReference type="InterPro" id="IPR011009">
    <property type="entry name" value="Kinase-like_dom_sf"/>
</dbReference>
<feature type="transmembrane region" description="Helical" evidence="9">
    <location>
        <begin position="348"/>
        <end position="370"/>
    </location>
</feature>
<dbReference type="Pfam" id="PF00069">
    <property type="entry name" value="Pkinase"/>
    <property type="match status" value="1"/>
</dbReference>
<keyword evidence="6 7" id="KW-0067">ATP-binding</keyword>
<proteinExistence type="predicted"/>
<dbReference type="SUPFAM" id="SSF56112">
    <property type="entry name" value="Protein kinase-like (PK-like)"/>
    <property type="match status" value="1"/>
</dbReference>